<evidence type="ECO:0000313" key="3">
    <source>
        <dbReference type="Proteomes" id="UP001430796"/>
    </source>
</evidence>
<feature type="transmembrane region" description="Helical" evidence="1">
    <location>
        <begin position="42"/>
        <end position="64"/>
    </location>
</feature>
<gene>
    <name evidence="2" type="ORF">L3V18_00510</name>
</gene>
<keyword evidence="3" id="KW-1185">Reference proteome</keyword>
<feature type="transmembrane region" description="Helical" evidence="1">
    <location>
        <begin position="12"/>
        <end position="36"/>
    </location>
</feature>
<evidence type="ECO:0000313" key="2">
    <source>
        <dbReference type="EMBL" id="MCF7220274.1"/>
    </source>
</evidence>
<proteinExistence type="predicted"/>
<organism evidence="2 3">
    <name type="scientific">Marilutibacter chinensis</name>
    <dbReference type="NCBI Taxonomy" id="2912247"/>
    <lineage>
        <taxon>Bacteria</taxon>
        <taxon>Pseudomonadati</taxon>
        <taxon>Pseudomonadota</taxon>
        <taxon>Gammaproteobacteria</taxon>
        <taxon>Lysobacterales</taxon>
        <taxon>Lysobacteraceae</taxon>
        <taxon>Marilutibacter</taxon>
    </lineage>
</organism>
<comment type="caution">
    <text evidence="2">The sequence shown here is derived from an EMBL/GenBank/DDBJ whole genome shotgun (WGS) entry which is preliminary data.</text>
</comment>
<name>A0ABS9HMM4_9GAMM</name>
<reference evidence="2" key="1">
    <citation type="submission" date="2022-01" db="EMBL/GenBank/DDBJ databases">
        <title>Lysobacter chinensis sp. nov., a bacterium isolated from cow dung compost.</title>
        <authorList>
            <person name="Liu Y."/>
        </authorList>
    </citation>
    <scope>NUCLEOTIDE SEQUENCE</scope>
    <source>
        <strain evidence="2">TLK-CK17</strain>
    </source>
</reference>
<reference evidence="2" key="2">
    <citation type="submission" date="2022-01" db="EMBL/GenBank/DDBJ databases">
        <authorList>
            <person name="Zhou L.Y."/>
        </authorList>
    </citation>
    <scope>NUCLEOTIDE SEQUENCE</scope>
    <source>
        <strain evidence="2">TLK-CK17</strain>
    </source>
</reference>
<dbReference type="EMBL" id="JAKJPO010000001">
    <property type="protein sequence ID" value="MCF7220274.1"/>
    <property type="molecule type" value="Genomic_DNA"/>
</dbReference>
<keyword evidence="1" id="KW-1133">Transmembrane helix</keyword>
<keyword evidence="1" id="KW-0812">Transmembrane</keyword>
<keyword evidence="1" id="KW-0472">Membrane</keyword>
<dbReference type="Proteomes" id="UP001430796">
    <property type="component" value="Unassembled WGS sequence"/>
</dbReference>
<dbReference type="RefSeq" id="WP_237052670.1">
    <property type="nucleotide sequence ID" value="NZ_JAKJPO010000001.1"/>
</dbReference>
<protein>
    <submittedName>
        <fullName evidence="2">Uncharacterized protein</fullName>
    </submittedName>
</protein>
<evidence type="ECO:0000256" key="1">
    <source>
        <dbReference type="SAM" id="Phobius"/>
    </source>
</evidence>
<sequence>MNGSVVPDSIAVLRLPVAPVITAGPGMIACWLGGYVFPILRYSAAAIFLPCIAGGMMGAFWTTVPRSLVRRSRSLPHTA</sequence>
<accession>A0ABS9HMM4</accession>